<organism evidence="6 7">
    <name type="scientific">Actinocrispum wychmicini</name>
    <dbReference type="NCBI Taxonomy" id="1213861"/>
    <lineage>
        <taxon>Bacteria</taxon>
        <taxon>Bacillati</taxon>
        <taxon>Actinomycetota</taxon>
        <taxon>Actinomycetes</taxon>
        <taxon>Pseudonocardiales</taxon>
        <taxon>Pseudonocardiaceae</taxon>
        <taxon>Actinocrispum</taxon>
    </lineage>
</organism>
<feature type="domain" description="Peptidase S33 tripeptidyl aminopeptidase-like C-terminal" evidence="5">
    <location>
        <begin position="390"/>
        <end position="481"/>
    </location>
</feature>
<comment type="caution">
    <text evidence="6">The sequence shown here is derived from an EMBL/GenBank/DDBJ whole genome shotgun (WGS) entry which is preliminary data.</text>
</comment>
<dbReference type="InterPro" id="IPR013595">
    <property type="entry name" value="Pept_S33_TAP-like_C"/>
</dbReference>
<keyword evidence="3 6" id="KW-0378">Hydrolase</keyword>
<proteinExistence type="inferred from homology"/>
<accession>A0A4R2KHK2</accession>
<name>A0A4R2KHK2_9PSEU</name>
<dbReference type="PANTHER" id="PTHR43248:SF29">
    <property type="entry name" value="TRIPEPTIDYL AMINOPEPTIDASE"/>
    <property type="match status" value="1"/>
</dbReference>
<evidence type="ECO:0000313" key="7">
    <source>
        <dbReference type="Proteomes" id="UP000295680"/>
    </source>
</evidence>
<feature type="signal peptide" evidence="4">
    <location>
        <begin position="1"/>
        <end position="35"/>
    </location>
</feature>
<evidence type="ECO:0000256" key="3">
    <source>
        <dbReference type="ARBA" id="ARBA00022801"/>
    </source>
</evidence>
<dbReference type="GO" id="GO:0016787">
    <property type="term" value="F:hydrolase activity"/>
    <property type="evidence" value="ECO:0007669"/>
    <property type="project" value="UniProtKB-KW"/>
</dbReference>
<keyword evidence="2 4" id="KW-0732">Signal</keyword>
<gene>
    <name evidence="6" type="ORF">EV192_1011727</name>
</gene>
<dbReference type="InterPro" id="IPR029058">
    <property type="entry name" value="AB_hydrolase_fold"/>
</dbReference>
<evidence type="ECO:0000259" key="5">
    <source>
        <dbReference type="Pfam" id="PF08386"/>
    </source>
</evidence>
<dbReference type="EMBL" id="SLWS01000001">
    <property type="protein sequence ID" value="TCO65935.1"/>
    <property type="molecule type" value="Genomic_DNA"/>
</dbReference>
<evidence type="ECO:0000313" key="6">
    <source>
        <dbReference type="EMBL" id="TCO65935.1"/>
    </source>
</evidence>
<protein>
    <submittedName>
        <fullName evidence="6">Alpha/beta hydrolase family protein</fullName>
    </submittedName>
</protein>
<dbReference type="Pfam" id="PF08386">
    <property type="entry name" value="Abhydrolase_4"/>
    <property type="match status" value="1"/>
</dbReference>
<dbReference type="Proteomes" id="UP000295680">
    <property type="component" value="Unassembled WGS sequence"/>
</dbReference>
<evidence type="ECO:0000256" key="2">
    <source>
        <dbReference type="ARBA" id="ARBA00022729"/>
    </source>
</evidence>
<reference evidence="6 7" key="1">
    <citation type="submission" date="2019-03" db="EMBL/GenBank/DDBJ databases">
        <title>Genomic Encyclopedia of Type Strains, Phase IV (KMG-IV): sequencing the most valuable type-strain genomes for metagenomic binning, comparative biology and taxonomic classification.</title>
        <authorList>
            <person name="Goeker M."/>
        </authorList>
    </citation>
    <scope>NUCLEOTIDE SEQUENCE [LARGE SCALE GENOMIC DNA]</scope>
    <source>
        <strain evidence="6 7">DSM 45934</strain>
    </source>
</reference>
<dbReference type="AlphaFoldDB" id="A0A4R2KHK2"/>
<dbReference type="PANTHER" id="PTHR43248">
    <property type="entry name" value="2-SUCCINYL-6-HYDROXY-2,4-CYCLOHEXADIENE-1-CARBOXYLATE SYNTHASE"/>
    <property type="match status" value="1"/>
</dbReference>
<keyword evidence="7" id="KW-1185">Reference proteome</keyword>
<sequence length="481" mass="51113">MVIGRAAGNAFGMRKTLQLLTIAAVAVGVSAPVAAASSRPEWATCATAVQQECAKIEVPLDYDRPAGPRISLAISRIRTATPQLRRGVLLLIPGGPGNTGLQRPTALGLHLPKDVLDRYDLIGFDPRGTGESTPVNCALTPQDITSDQFLPWPDANGDITANAAHARRVAEACAGNGGPLMQHISTPTEARDIDQIRIALGERKLSSWGTSYGTYAGAVYATMFPGHTDRVVLDSNDDPDPKRLERGWLNNFAVGGEDRFPDFAAFAAARDSTYGLGTTPAAVRETYLSLAASLDRAPRPDLTGNGFRSTMFNGLYNTSNFPLLAQVLQGVRTGGPVPAIPVPPNLQNLVAVSTATACNDVAWPRSVQFYADAVARSRSDFPLTAGMPANIMPCAFWPFQPVQPVRITPYGPDNVLLVQNLRDPATPYSGALKMRAAFGHRARMVTVNSGGHGAYLVNGNPCGDNAVTAFLVNGTYQDTTC</sequence>
<evidence type="ECO:0000256" key="1">
    <source>
        <dbReference type="ARBA" id="ARBA00010088"/>
    </source>
</evidence>
<comment type="similarity">
    <text evidence="1">Belongs to the peptidase S33 family.</text>
</comment>
<feature type="chain" id="PRO_5020182072" evidence="4">
    <location>
        <begin position="36"/>
        <end position="481"/>
    </location>
</feature>
<dbReference type="SUPFAM" id="SSF53474">
    <property type="entry name" value="alpha/beta-Hydrolases"/>
    <property type="match status" value="1"/>
</dbReference>
<dbReference type="Gene3D" id="3.40.50.1820">
    <property type="entry name" value="alpha/beta hydrolase"/>
    <property type="match status" value="1"/>
</dbReference>
<evidence type="ECO:0000256" key="4">
    <source>
        <dbReference type="SAM" id="SignalP"/>
    </source>
</evidence>
<dbReference type="InterPro" id="IPR051601">
    <property type="entry name" value="Serine_prot/Carboxylest_S33"/>
</dbReference>